<proteinExistence type="predicted"/>
<dbReference type="PANTHER" id="PTHR43184:SF15">
    <property type="entry name" value="GLYCEROL-3-PHOSPHATE TRANSPORTER 1-RELATED"/>
    <property type="match status" value="1"/>
</dbReference>
<reference evidence="7 8" key="1">
    <citation type="submission" date="2020-10" db="EMBL/GenBank/DDBJ databases">
        <title>The Coptis chinensis genome and diversification of protoberbering-type alkaloids.</title>
        <authorList>
            <person name="Wang B."/>
            <person name="Shu S."/>
            <person name="Song C."/>
            <person name="Liu Y."/>
        </authorList>
    </citation>
    <scope>NUCLEOTIDE SEQUENCE [LARGE SCALE GENOMIC DNA]</scope>
    <source>
        <strain evidence="7">HL-2020</strain>
        <tissue evidence="7">Leaf</tissue>
    </source>
</reference>
<comment type="caution">
    <text evidence="7">The sequence shown here is derived from an EMBL/GenBank/DDBJ whole genome shotgun (WGS) entry which is preliminary data.</text>
</comment>
<feature type="transmembrane region" description="Helical" evidence="5">
    <location>
        <begin position="185"/>
        <end position="214"/>
    </location>
</feature>
<evidence type="ECO:0000313" key="8">
    <source>
        <dbReference type="Proteomes" id="UP000631114"/>
    </source>
</evidence>
<dbReference type="SUPFAM" id="SSF103473">
    <property type="entry name" value="MFS general substrate transporter"/>
    <property type="match status" value="1"/>
</dbReference>
<gene>
    <name evidence="7" type="ORF">IFM89_021485</name>
</gene>
<dbReference type="InterPro" id="IPR036259">
    <property type="entry name" value="MFS_trans_sf"/>
</dbReference>
<accession>A0A835MF32</accession>
<dbReference type="InterPro" id="IPR020846">
    <property type="entry name" value="MFS_dom"/>
</dbReference>
<dbReference type="GO" id="GO:0016020">
    <property type="term" value="C:membrane"/>
    <property type="evidence" value="ECO:0007669"/>
    <property type="project" value="UniProtKB-SubCell"/>
</dbReference>
<dbReference type="OrthoDB" id="414418at2759"/>
<evidence type="ECO:0000313" key="7">
    <source>
        <dbReference type="EMBL" id="KAF9621446.1"/>
    </source>
</evidence>
<dbReference type="GO" id="GO:0022857">
    <property type="term" value="F:transmembrane transporter activity"/>
    <property type="evidence" value="ECO:0007669"/>
    <property type="project" value="InterPro"/>
</dbReference>
<sequence length="298" mass="33388">MDVGNEVKVTIEYGLCEVFNRRNLARAPEHGKNVGFNVSELEAMFPDGTVETMEPICNQLPDWHERPESAKLRYATVIRSLAKRFPYENLLLVTHKMGVKTAVSSFRKDKHGVEKGWAPFDGSDGTSILGEIDLAFLSVYSLGMYFSGHLGDRLDLRIFLTIGMVGTGLFTMLFGFGYWLNIHSFYYFLIIQTLAGLFQSTGWPSAVAVIGNWFRKKKRGLIMGIWNAHTSIGNISGSLIASYFLEYGWGWSFAIPGLLTIILGMIVFLLLPKKEVTKEQPVGFIQAWRIPGVAPYAL</sequence>
<keyword evidence="2 5" id="KW-0812">Transmembrane</keyword>
<evidence type="ECO:0000259" key="6">
    <source>
        <dbReference type="PROSITE" id="PS50850"/>
    </source>
</evidence>
<keyword evidence="3 5" id="KW-1133">Transmembrane helix</keyword>
<dbReference type="Pfam" id="PF07690">
    <property type="entry name" value="MFS_1"/>
    <property type="match status" value="1"/>
</dbReference>
<dbReference type="Gene3D" id="1.20.1250.20">
    <property type="entry name" value="MFS general substrate transporter like domains"/>
    <property type="match status" value="1"/>
</dbReference>
<protein>
    <recommendedName>
        <fullName evidence="6">Major facilitator superfamily (MFS) profile domain-containing protein</fullName>
    </recommendedName>
</protein>
<comment type="subcellular location">
    <subcellularLocation>
        <location evidence="1">Membrane</location>
        <topology evidence="1">Multi-pass membrane protein</topology>
    </subcellularLocation>
</comment>
<keyword evidence="4 5" id="KW-0472">Membrane</keyword>
<evidence type="ECO:0000256" key="4">
    <source>
        <dbReference type="ARBA" id="ARBA00023136"/>
    </source>
</evidence>
<organism evidence="7 8">
    <name type="scientific">Coptis chinensis</name>
    <dbReference type="NCBI Taxonomy" id="261450"/>
    <lineage>
        <taxon>Eukaryota</taxon>
        <taxon>Viridiplantae</taxon>
        <taxon>Streptophyta</taxon>
        <taxon>Embryophyta</taxon>
        <taxon>Tracheophyta</taxon>
        <taxon>Spermatophyta</taxon>
        <taxon>Magnoliopsida</taxon>
        <taxon>Ranunculales</taxon>
        <taxon>Ranunculaceae</taxon>
        <taxon>Coptidoideae</taxon>
        <taxon>Coptis</taxon>
    </lineage>
</organism>
<feature type="transmembrane region" description="Helical" evidence="5">
    <location>
        <begin position="251"/>
        <end position="271"/>
    </location>
</feature>
<dbReference type="Proteomes" id="UP000631114">
    <property type="component" value="Unassembled WGS sequence"/>
</dbReference>
<feature type="domain" description="Major facilitator superfamily (MFS) profile" evidence="6">
    <location>
        <begin position="75"/>
        <end position="298"/>
    </location>
</feature>
<dbReference type="InterPro" id="IPR011701">
    <property type="entry name" value="MFS"/>
</dbReference>
<dbReference type="PROSITE" id="PS50850">
    <property type="entry name" value="MFS"/>
    <property type="match status" value="1"/>
</dbReference>
<name>A0A835MF32_9MAGN</name>
<dbReference type="PANTHER" id="PTHR43184">
    <property type="entry name" value="MAJOR FACILITATOR SUPERFAMILY TRANSPORTER 16, ISOFORM B"/>
    <property type="match status" value="1"/>
</dbReference>
<dbReference type="GO" id="GO:0055062">
    <property type="term" value="P:phosphate ion homeostasis"/>
    <property type="evidence" value="ECO:0007669"/>
    <property type="project" value="TreeGrafter"/>
</dbReference>
<dbReference type="InterPro" id="IPR029033">
    <property type="entry name" value="His_PPase_superfam"/>
</dbReference>
<feature type="transmembrane region" description="Helical" evidence="5">
    <location>
        <begin position="158"/>
        <end position="179"/>
    </location>
</feature>
<dbReference type="EMBL" id="JADFTS010000002">
    <property type="protein sequence ID" value="KAF9621446.1"/>
    <property type="molecule type" value="Genomic_DNA"/>
</dbReference>
<dbReference type="SUPFAM" id="SSF53254">
    <property type="entry name" value="Phosphoglycerate mutase-like"/>
    <property type="match status" value="1"/>
</dbReference>
<evidence type="ECO:0000256" key="2">
    <source>
        <dbReference type="ARBA" id="ARBA00022692"/>
    </source>
</evidence>
<feature type="transmembrane region" description="Helical" evidence="5">
    <location>
        <begin position="226"/>
        <end position="245"/>
    </location>
</feature>
<keyword evidence="8" id="KW-1185">Reference proteome</keyword>
<evidence type="ECO:0000256" key="5">
    <source>
        <dbReference type="SAM" id="Phobius"/>
    </source>
</evidence>
<dbReference type="AlphaFoldDB" id="A0A835MF32"/>
<evidence type="ECO:0000256" key="3">
    <source>
        <dbReference type="ARBA" id="ARBA00022989"/>
    </source>
</evidence>
<evidence type="ECO:0000256" key="1">
    <source>
        <dbReference type="ARBA" id="ARBA00004141"/>
    </source>
</evidence>